<dbReference type="CDD" id="cd19757">
    <property type="entry name" value="Bbox1"/>
    <property type="match status" value="1"/>
</dbReference>
<dbReference type="OrthoDB" id="3257613at2759"/>
<dbReference type="AlphaFoldDB" id="A0A371D3N2"/>
<evidence type="ECO:0000259" key="2">
    <source>
        <dbReference type="Pfam" id="PF18803"/>
    </source>
</evidence>
<dbReference type="Proteomes" id="UP000256964">
    <property type="component" value="Unassembled WGS sequence"/>
</dbReference>
<dbReference type="EMBL" id="KZ857421">
    <property type="protein sequence ID" value="RDX47143.1"/>
    <property type="molecule type" value="Genomic_DNA"/>
</dbReference>
<feature type="non-terminal residue" evidence="3">
    <location>
        <position position="1"/>
    </location>
</feature>
<name>A0A371D3N2_9APHY</name>
<feature type="region of interest" description="Disordered" evidence="1">
    <location>
        <begin position="266"/>
        <end position="292"/>
    </location>
</feature>
<dbReference type="InterPro" id="IPR040521">
    <property type="entry name" value="KDZ"/>
</dbReference>
<sequence length="350" mass="40025">ATTRCLECNQHKPLCRECASERHRNLPLHWIDVWNGRYFQRTDLSELGLEIHLEHRGDPCPNATLSSPAHDFVIVHENGVHNCKIRYCFCPTNPKPLSQLVRAGFFPSSVERTETAFTLEVLDDYILDFDVSKKSAQDYWRRLVRKTNGRFPDDVPDRYRQFMAAARVFRYLVMIKRAGRALGVVLPYRDPQSLVFPCLICPWPKVNLLQGWRDVPSYIKPLFRHLESYDGNYGMYHKLKAADVDDKALTDGQGVFMGSERLSELTDNKSKGKSKSKSKAAEEEDSPVSDSLCNDFKATRTQRAGKFKFKDVSGIISAVCNHITFTFGATLDLKTTETSVLSRPLRWLPD</sequence>
<dbReference type="Pfam" id="PF18803">
    <property type="entry name" value="CxC2"/>
    <property type="match status" value="1"/>
</dbReference>
<gene>
    <name evidence="3" type="ORF">OH76DRAFT_1354705</name>
</gene>
<dbReference type="Pfam" id="PF18758">
    <property type="entry name" value="KDZ"/>
    <property type="match status" value="1"/>
</dbReference>
<organism evidence="3 4">
    <name type="scientific">Lentinus brumalis</name>
    <dbReference type="NCBI Taxonomy" id="2498619"/>
    <lineage>
        <taxon>Eukaryota</taxon>
        <taxon>Fungi</taxon>
        <taxon>Dikarya</taxon>
        <taxon>Basidiomycota</taxon>
        <taxon>Agaricomycotina</taxon>
        <taxon>Agaricomycetes</taxon>
        <taxon>Polyporales</taxon>
        <taxon>Polyporaceae</taxon>
        <taxon>Lentinus</taxon>
    </lineage>
</organism>
<evidence type="ECO:0000313" key="4">
    <source>
        <dbReference type="Proteomes" id="UP000256964"/>
    </source>
</evidence>
<dbReference type="InterPro" id="IPR041457">
    <property type="entry name" value="CxC2_KDZ-assoc"/>
</dbReference>
<evidence type="ECO:0000256" key="1">
    <source>
        <dbReference type="SAM" id="MobiDB-lite"/>
    </source>
</evidence>
<evidence type="ECO:0000313" key="3">
    <source>
        <dbReference type="EMBL" id="RDX47143.1"/>
    </source>
</evidence>
<reference evidence="3 4" key="1">
    <citation type="journal article" date="2018" name="Biotechnol. Biofuels">
        <title>Integrative visual omics of the white-rot fungus Polyporus brumalis exposes the biotechnological potential of its oxidative enzymes for delignifying raw plant biomass.</title>
        <authorList>
            <person name="Miyauchi S."/>
            <person name="Rancon A."/>
            <person name="Drula E."/>
            <person name="Hage H."/>
            <person name="Chaduli D."/>
            <person name="Favel A."/>
            <person name="Grisel S."/>
            <person name="Henrissat B."/>
            <person name="Herpoel-Gimbert I."/>
            <person name="Ruiz-Duenas F.J."/>
            <person name="Chevret D."/>
            <person name="Hainaut M."/>
            <person name="Lin J."/>
            <person name="Wang M."/>
            <person name="Pangilinan J."/>
            <person name="Lipzen A."/>
            <person name="Lesage-Meessen L."/>
            <person name="Navarro D."/>
            <person name="Riley R."/>
            <person name="Grigoriev I.V."/>
            <person name="Zhou S."/>
            <person name="Raouche S."/>
            <person name="Rosso M.N."/>
        </authorList>
    </citation>
    <scope>NUCLEOTIDE SEQUENCE [LARGE SCALE GENOMIC DNA]</scope>
    <source>
        <strain evidence="3 4">BRFM 1820</strain>
    </source>
</reference>
<keyword evidence="4" id="KW-1185">Reference proteome</keyword>
<dbReference type="STRING" id="139420.A0A371D3N2"/>
<feature type="domain" description="CxC2-like cysteine cluster KDZ transposase-associated" evidence="2">
    <location>
        <begin position="44"/>
        <end position="148"/>
    </location>
</feature>
<accession>A0A371D3N2</accession>
<proteinExistence type="predicted"/>
<protein>
    <recommendedName>
        <fullName evidence="2">CxC2-like cysteine cluster KDZ transposase-associated domain-containing protein</fullName>
    </recommendedName>
</protein>